<dbReference type="PANTHER" id="PTHR46270:SF2">
    <property type="entry name" value="TIR DOMAIN-CONTAINING PROTEIN"/>
    <property type="match status" value="1"/>
</dbReference>
<comment type="caution">
    <text evidence="3">The sequence shown here is derived from an EMBL/GenBank/DDBJ whole genome shotgun (WGS) entry which is preliminary data.</text>
</comment>
<keyword evidence="4" id="KW-1185">Reference proteome</keyword>
<dbReference type="SUPFAM" id="SSF48371">
    <property type="entry name" value="ARM repeat"/>
    <property type="match status" value="2"/>
</dbReference>
<dbReference type="SMART" id="SM00255">
    <property type="entry name" value="TIR"/>
    <property type="match status" value="1"/>
</dbReference>
<dbReference type="GO" id="GO:0007165">
    <property type="term" value="P:signal transduction"/>
    <property type="evidence" value="ECO:0007669"/>
    <property type="project" value="InterPro"/>
</dbReference>
<accession>A0A7I8VSJ3</accession>
<feature type="compositionally biased region" description="Polar residues" evidence="1">
    <location>
        <begin position="1"/>
        <end position="12"/>
    </location>
</feature>
<dbReference type="InterPro" id="IPR000157">
    <property type="entry name" value="TIR_dom"/>
</dbReference>
<dbReference type="Gene3D" id="1.25.10.10">
    <property type="entry name" value="Leucine-rich Repeat Variant"/>
    <property type="match status" value="2"/>
</dbReference>
<feature type="region of interest" description="Disordered" evidence="1">
    <location>
        <begin position="1"/>
        <end position="37"/>
    </location>
</feature>
<dbReference type="EMBL" id="CAJFCJ010000009">
    <property type="protein sequence ID" value="CAD5119282.1"/>
    <property type="molecule type" value="Genomic_DNA"/>
</dbReference>
<dbReference type="InterPro" id="IPR035897">
    <property type="entry name" value="Toll_tir_struct_dom_sf"/>
</dbReference>
<gene>
    <name evidence="3" type="ORF">DGYR_LOCUS7550</name>
</gene>
<dbReference type="OrthoDB" id="2148946at2759"/>
<dbReference type="Proteomes" id="UP000549394">
    <property type="component" value="Unassembled WGS sequence"/>
</dbReference>
<feature type="domain" description="TIR" evidence="2">
    <location>
        <begin position="402"/>
        <end position="530"/>
    </location>
</feature>
<evidence type="ECO:0000259" key="2">
    <source>
        <dbReference type="SMART" id="SM00255"/>
    </source>
</evidence>
<dbReference type="Gene3D" id="3.40.50.10140">
    <property type="entry name" value="Toll/interleukin-1 receptor homology (TIR) domain"/>
    <property type="match status" value="2"/>
</dbReference>
<evidence type="ECO:0000256" key="1">
    <source>
        <dbReference type="SAM" id="MobiDB-lite"/>
    </source>
</evidence>
<dbReference type="SUPFAM" id="SSF52200">
    <property type="entry name" value="Toll/Interleukin receptor TIR domain"/>
    <property type="match status" value="2"/>
</dbReference>
<dbReference type="Pfam" id="PF13676">
    <property type="entry name" value="TIR_2"/>
    <property type="match status" value="2"/>
</dbReference>
<dbReference type="PANTHER" id="PTHR46270">
    <property type="entry name" value="ARMADILLO-TYPE FOLD-RELATED"/>
    <property type="match status" value="1"/>
</dbReference>
<evidence type="ECO:0000313" key="3">
    <source>
        <dbReference type="EMBL" id="CAD5119282.1"/>
    </source>
</evidence>
<dbReference type="InterPro" id="IPR016024">
    <property type="entry name" value="ARM-type_fold"/>
</dbReference>
<name>A0A7I8VSJ3_9ANNE</name>
<reference evidence="3 4" key="1">
    <citation type="submission" date="2020-08" db="EMBL/GenBank/DDBJ databases">
        <authorList>
            <person name="Hejnol A."/>
        </authorList>
    </citation>
    <scope>NUCLEOTIDE SEQUENCE [LARGE SCALE GENOMIC DNA]</scope>
</reference>
<evidence type="ECO:0000313" key="4">
    <source>
        <dbReference type="Proteomes" id="UP000549394"/>
    </source>
</evidence>
<organism evidence="3 4">
    <name type="scientific">Dimorphilus gyrociliatus</name>
    <dbReference type="NCBI Taxonomy" id="2664684"/>
    <lineage>
        <taxon>Eukaryota</taxon>
        <taxon>Metazoa</taxon>
        <taxon>Spiralia</taxon>
        <taxon>Lophotrochozoa</taxon>
        <taxon>Annelida</taxon>
        <taxon>Polychaeta</taxon>
        <taxon>Polychaeta incertae sedis</taxon>
        <taxon>Dinophilidae</taxon>
        <taxon>Dimorphilus</taxon>
    </lineage>
</organism>
<dbReference type="AlphaFoldDB" id="A0A7I8VSJ3"/>
<proteinExistence type="predicted"/>
<protein>
    <submittedName>
        <fullName evidence="3">DgyrCDS7910</fullName>
    </submittedName>
</protein>
<dbReference type="InterPro" id="IPR011989">
    <property type="entry name" value="ARM-like"/>
</dbReference>
<sequence>MGSAPSKKNFTQPKSSSDSSDNNKPEDLDSITDIAVDSGPDEYEAEKIPIIERLKLVQPFDRKAWLEYASQSKTVFGDFRILWEQNVKAQRNVFNDIKIVSDIPKLFNTVLEMFFLDDDNFSFPIVKDLTGFMHNASHFSSKFSKMIFNEGCVDLIMNRIISNWRLAIETLFESDFNEKCGISINDRFQVLFGYYGILHNVIRHNSETRIPLRSLGLLEKVNTCIESLNKIKSIAPAEFLKLSCYFILAYLITEGEQDLVETSRLTLTYIVTILSSALKYENHHSSDFGFDSEETLLAINQLAKSDKNKEILAGHLKLIFQAMNEALNETEQQHALNCLWTLSFNEKCRDYIKRPTNIRNLENVSKQGKSIACQRLANNVLFEVRKADKIIEEINTQAGEIKGHVMLSYSWKFKSIVFKIRDFLRSKQYNVWIDVDSMKGSTIDCMAEAVENSSIVIVCFSHKYKESTPCRSEAEYAYHLKKEIIPVKVEKDYKADGWLGFIVNTRLWIDFTKSEVSVAYEKLLNQLGSKGKRNNNAVPRKAVIQEIKAEPSYQSNTNSETKSVKDWTEKDVQNFIINECGLKKYGYHFKNCSGPELLELKRLSELSPGSFYSSIKTDLGLPLIDARQSTKSDWPEQIKNFATDGLFVALLTEWKTRQLPLEDIFSNTDLIRDLPTLFIDLHERFLIKETDFICSAIEDICIFFLSATHYSSVFCKRIFQDGCIEYMIEKVLSHSLLSIDNLLNPQKVKNNNLLNFKSALIFRYIGILHNILRLNEDLRIPVKNLGTLDLMIDMIHQSVYYTESEASRFLKVFCYITLAYLLDETEVNLMQTCLQTLNFIRDMLKRGLEKADHQSEYGFYVDETLHAINQLAKNDDNKKLMKGYIPLLFRVIEHSNDVEERCALDCLYTLSFDDECKTVIKKEGYIRILQKLSEYHTNTDRKDIVKAILWEIDEKYRKELTLSNKQSKKFDFMLSYQWQYQKVVMKISNSLKSLGYKVWLDIEQMNGSTNEAMAYGIESSTMFIMCFSRSYKNSNNCRREAVYASALNKVIIPLRMEKYYQGTGWLGIIIGDKLWVDFSDLEKYQSSFKGLTHQIDILKHKDHSNIPITTNPSPIESNNPLEWPKDKVHDFIKNDCGLKEYSYHFEDLTGAELLTYKTLCQENLNNFLLSLKDDLKIPFKNAMKFSTSLRQLKTD</sequence>